<evidence type="ECO:0000313" key="1">
    <source>
        <dbReference type="EMBL" id="MEX0381033.1"/>
    </source>
</evidence>
<dbReference type="InterPro" id="IPR027417">
    <property type="entry name" value="P-loop_NTPase"/>
</dbReference>
<evidence type="ECO:0000313" key="2">
    <source>
        <dbReference type="Proteomes" id="UP001556617"/>
    </source>
</evidence>
<comment type="caution">
    <text evidence="1">The sequence shown here is derived from an EMBL/GenBank/DDBJ whole genome shotgun (WGS) entry which is preliminary data.</text>
</comment>
<name>A0ABV3S3L1_9LACO</name>
<dbReference type="Gene3D" id="3.40.50.300">
    <property type="entry name" value="P-loop containing nucleotide triphosphate hydrolases"/>
    <property type="match status" value="1"/>
</dbReference>
<proteinExistence type="predicted"/>
<organism evidence="1 2">
    <name type="scientific">Leuconostoc aquikimchii</name>
    <dbReference type="NCBI Taxonomy" id="3236804"/>
    <lineage>
        <taxon>Bacteria</taxon>
        <taxon>Bacillati</taxon>
        <taxon>Bacillota</taxon>
        <taxon>Bacilli</taxon>
        <taxon>Lactobacillales</taxon>
        <taxon>Lactobacillaceae</taxon>
        <taxon>Leuconostoc</taxon>
    </lineage>
</organism>
<dbReference type="SUPFAM" id="SSF52540">
    <property type="entry name" value="P-loop containing nucleoside triphosphate hydrolases"/>
    <property type="match status" value="1"/>
</dbReference>
<keyword evidence="2" id="KW-1185">Reference proteome</keyword>
<sequence length="355" mass="40134">MLNNPFNPTFDYNRDSFINDDYISQEIITATRNISSKWHTTLITGMRGAGKTSLLTHVSLELKKQPHIVTVSVTSTPDLLNDVLLGVQDRVKQSPKIKGLSIKLPLLSADIDVAPQAIAKTFKYDLEKILDYLNSQNMALVVLLDEVQNNTPHLDKLLDAFKSYRQLPAILIAAGLPSAIDTIMNGKASTYLLRANRVELMPLDVDVVRDSYLEKFKANQLSLADAEQMAKATGGYPYMYQLMGDYVWRHVDEVVTSQDIKDAFIISQRLLFSNVYEKVLADLEPKDRELIIAIHEAGDFDVSTQALKDILGWNINVLSTYKAKLNKWRVTQKPQRGLISLALPYFSQFLDDYYD</sequence>
<gene>
    <name evidence="1" type="ORF">AB3K24_06670</name>
</gene>
<protein>
    <recommendedName>
        <fullName evidence="3">AAA+ ATPase domain-containing protein</fullName>
    </recommendedName>
</protein>
<accession>A0ABV3S3L1</accession>
<dbReference type="PANTHER" id="PTHR34301">
    <property type="entry name" value="DNA-BINDING PROTEIN-RELATED"/>
    <property type="match status" value="1"/>
</dbReference>
<dbReference type="RefSeq" id="WP_367974532.1">
    <property type="nucleotide sequence ID" value="NZ_JBFPEQ010000001.1"/>
</dbReference>
<dbReference type="EMBL" id="JBFPER010000001">
    <property type="protein sequence ID" value="MEX0381033.1"/>
    <property type="molecule type" value="Genomic_DNA"/>
</dbReference>
<dbReference type="PANTHER" id="PTHR34301:SF8">
    <property type="entry name" value="ATPASE DOMAIN-CONTAINING PROTEIN"/>
    <property type="match status" value="1"/>
</dbReference>
<evidence type="ECO:0008006" key="3">
    <source>
        <dbReference type="Google" id="ProtNLM"/>
    </source>
</evidence>
<reference evidence="1 2" key="1">
    <citation type="submission" date="2024-07" db="EMBL/GenBank/DDBJ databases">
        <authorList>
            <person name="Yun M."/>
        </authorList>
    </citation>
    <scope>NUCLEOTIDE SEQUENCE [LARGE SCALE GENOMIC DNA]</scope>
    <source>
        <strain evidence="1 2">MS01</strain>
    </source>
</reference>
<dbReference type="Proteomes" id="UP001556617">
    <property type="component" value="Unassembled WGS sequence"/>
</dbReference>